<sequence>MVPNPSNNGPPPGFIEAQRRACKYKATQVTPDSTSLAAVFSQAKSHSTLDVDNLDPKNSANVQEITPQHYDDAQIAPHPTTSIAVPCYIEADAAANVGSLNIGYSSWLTESMLEARAVNRVGRKPDEDDAQFLHTTKEVGVLAQNLITKDGSIDM</sequence>
<dbReference type="Proteomes" id="UP000277212">
    <property type="component" value="Unassembled WGS sequence"/>
</dbReference>
<evidence type="ECO:0000313" key="1">
    <source>
        <dbReference type="EMBL" id="RMI99781.1"/>
    </source>
</evidence>
<proteinExistence type="predicted"/>
<keyword evidence="2" id="KW-1185">Reference proteome</keyword>
<evidence type="ECO:0000313" key="2">
    <source>
        <dbReference type="Proteomes" id="UP000277212"/>
    </source>
</evidence>
<dbReference type="AlphaFoldDB" id="A0A3M2R3D1"/>
<accession>A0A3M2R3D1</accession>
<dbReference type="EMBL" id="NKUJ01000716">
    <property type="protein sequence ID" value="RMI99781.1"/>
    <property type="molecule type" value="Genomic_DNA"/>
</dbReference>
<comment type="caution">
    <text evidence="1">The sequence shown here is derived from an EMBL/GenBank/DDBJ whole genome shotgun (WGS) entry which is preliminary data.</text>
</comment>
<reference evidence="1 2" key="1">
    <citation type="submission" date="2017-06" db="EMBL/GenBank/DDBJ databases">
        <title>Comparative genomic analysis of Ambrosia Fusariam Clade fungi.</title>
        <authorList>
            <person name="Stajich J.E."/>
            <person name="Carrillo J."/>
            <person name="Kijimoto T."/>
            <person name="Eskalen A."/>
            <person name="O'Donnell K."/>
            <person name="Kasson M."/>
        </authorList>
    </citation>
    <scope>NUCLEOTIDE SEQUENCE [LARGE SCALE GENOMIC DNA]</scope>
    <source>
        <strain evidence="1">UCR3666</strain>
    </source>
</reference>
<protein>
    <submittedName>
        <fullName evidence="1">Uncharacterized protein</fullName>
    </submittedName>
</protein>
<organism evidence="1 2">
    <name type="scientific">Fusarium kuroshium</name>
    <dbReference type="NCBI Taxonomy" id="2010991"/>
    <lineage>
        <taxon>Eukaryota</taxon>
        <taxon>Fungi</taxon>
        <taxon>Dikarya</taxon>
        <taxon>Ascomycota</taxon>
        <taxon>Pezizomycotina</taxon>
        <taxon>Sordariomycetes</taxon>
        <taxon>Hypocreomycetidae</taxon>
        <taxon>Hypocreales</taxon>
        <taxon>Nectriaceae</taxon>
        <taxon>Fusarium</taxon>
        <taxon>Fusarium solani species complex</taxon>
    </lineage>
</organism>
<gene>
    <name evidence="1" type="ORF">CDV36_015961</name>
</gene>
<name>A0A3M2R3D1_9HYPO</name>